<dbReference type="EMBL" id="JABSWW010000001">
    <property type="protein sequence ID" value="NRT88734.1"/>
    <property type="molecule type" value="Genomic_DNA"/>
</dbReference>
<sequence>MQFKLLKKYVEQCHELGKEVTFKGLYHYKMAFK</sequence>
<name>A0AAX0B2R1_CLOBE</name>
<evidence type="ECO:0008006" key="3">
    <source>
        <dbReference type="Google" id="ProtNLM"/>
    </source>
</evidence>
<dbReference type="Proteomes" id="UP001193748">
    <property type="component" value="Unassembled WGS sequence"/>
</dbReference>
<reference evidence="1" key="2">
    <citation type="journal article" date="2022" name="Nat. Biotechnol.">
        <title>Carbon-negative production of acetone and isopropanol by gas fermentation at industrial pilot scale.</title>
        <authorList>
            <person name="Liew F.E."/>
            <person name="Nogle R."/>
            <person name="Abdalla T."/>
            <person name="Rasor B.J."/>
            <person name="Canter C."/>
            <person name="Jensen R.O."/>
            <person name="Wang L."/>
            <person name="Strutz J."/>
            <person name="Chirania P."/>
            <person name="De Tissera S."/>
            <person name="Mueller A.P."/>
            <person name="Ruan Z."/>
            <person name="Gao A."/>
            <person name="Tran L."/>
            <person name="Engle N.L."/>
            <person name="Bromley J.C."/>
            <person name="Daniell J."/>
            <person name="Conrado R."/>
            <person name="Tschaplinski T.J."/>
            <person name="Giannone R.J."/>
            <person name="Hettich R.L."/>
            <person name="Karim A.S."/>
            <person name="Simpson S.D."/>
            <person name="Brown S.D."/>
            <person name="Leang C."/>
            <person name="Jewett M.C."/>
            <person name="Kopke M."/>
        </authorList>
    </citation>
    <scope>NUCLEOTIDE SEQUENCE</scope>
    <source>
        <strain evidence="1">DJ080</strain>
    </source>
</reference>
<protein>
    <recommendedName>
        <fullName evidence="3">Transposase</fullName>
    </recommendedName>
</protein>
<evidence type="ECO:0000313" key="2">
    <source>
        <dbReference type="Proteomes" id="UP001193748"/>
    </source>
</evidence>
<accession>A0AAX0B2R1</accession>
<comment type="caution">
    <text evidence="1">The sequence shown here is derived from an EMBL/GenBank/DDBJ whole genome shotgun (WGS) entry which is preliminary data.</text>
</comment>
<evidence type="ECO:0000313" key="1">
    <source>
        <dbReference type="EMBL" id="NRT88734.1"/>
    </source>
</evidence>
<proteinExistence type="predicted"/>
<dbReference type="AlphaFoldDB" id="A0AAX0B2R1"/>
<reference evidence="1" key="1">
    <citation type="submission" date="2020-05" db="EMBL/GenBank/DDBJ databases">
        <authorList>
            <person name="Brown S."/>
            <person name="Huntemann M."/>
            <person name="Clum A."/>
            <person name="Spunde A."/>
            <person name="Palaniappan K."/>
            <person name="Ritter S."/>
            <person name="Mikhailova N."/>
            <person name="Chen I.-M."/>
            <person name="Stamatis D."/>
            <person name="Reddy T."/>
            <person name="O'Malley R."/>
            <person name="Daum C."/>
            <person name="Shapiro N."/>
            <person name="Ivanova N."/>
            <person name="Kyrpides N."/>
            <person name="Woyke T."/>
        </authorList>
    </citation>
    <scope>NUCLEOTIDE SEQUENCE</scope>
    <source>
        <strain evidence="1">DJ080</strain>
    </source>
</reference>
<organism evidence="1 2">
    <name type="scientific">Clostridium beijerinckii</name>
    <name type="common">Clostridium MP</name>
    <dbReference type="NCBI Taxonomy" id="1520"/>
    <lineage>
        <taxon>Bacteria</taxon>
        <taxon>Bacillati</taxon>
        <taxon>Bacillota</taxon>
        <taxon>Clostridia</taxon>
        <taxon>Eubacteriales</taxon>
        <taxon>Clostridiaceae</taxon>
        <taxon>Clostridium</taxon>
    </lineage>
</organism>
<gene>
    <name evidence="1" type="ORF">B0H41_002413</name>
</gene>